<dbReference type="OrthoDB" id="256574at2"/>
<gene>
    <name evidence="1" type="ORF">EJC49_23960</name>
</gene>
<dbReference type="InterPro" id="IPR043129">
    <property type="entry name" value="ATPase_NBD"/>
</dbReference>
<dbReference type="Gene3D" id="3.30.420.300">
    <property type="entry name" value="2-keto-3-deoxy-galactonokinase, substrate binding domain"/>
    <property type="match status" value="1"/>
</dbReference>
<protein>
    <submittedName>
        <fullName evidence="1">2-dehydro-3-deoxygalactonokinase</fullName>
    </submittedName>
</protein>
<accession>A0A429YJQ5</accession>
<comment type="caution">
    <text evidence="1">The sequence shown here is derived from an EMBL/GenBank/DDBJ whole genome shotgun (WGS) entry which is preliminary data.</text>
</comment>
<dbReference type="Pfam" id="PF05035">
    <property type="entry name" value="DGOK"/>
    <property type="match status" value="1"/>
</dbReference>
<organism evidence="1 2">
    <name type="scientific">Aquibium carbonis</name>
    <dbReference type="NCBI Taxonomy" id="2495581"/>
    <lineage>
        <taxon>Bacteria</taxon>
        <taxon>Pseudomonadati</taxon>
        <taxon>Pseudomonadota</taxon>
        <taxon>Alphaproteobacteria</taxon>
        <taxon>Hyphomicrobiales</taxon>
        <taxon>Phyllobacteriaceae</taxon>
        <taxon>Aquibium</taxon>
    </lineage>
</organism>
<dbReference type="EMBL" id="RWKW01000126">
    <property type="protein sequence ID" value="RST81680.1"/>
    <property type="molecule type" value="Genomic_DNA"/>
</dbReference>
<dbReference type="GO" id="GO:0008671">
    <property type="term" value="F:2-dehydro-3-deoxygalactonokinase activity"/>
    <property type="evidence" value="ECO:0007669"/>
    <property type="project" value="InterPro"/>
</dbReference>
<dbReference type="Proteomes" id="UP000278398">
    <property type="component" value="Unassembled WGS sequence"/>
</dbReference>
<dbReference type="GO" id="GO:0034194">
    <property type="term" value="P:D-galactonate catabolic process"/>
    <property type="evidence" value="ECO:0007669"/>
    <property type="project" value="InterPro"/>
</dbReference>
<dbReference type="InterPro" id="IPR042258">
    <property type="entry name" value="DGOK_N"/>
</dbReference>
<dbReference type="InterPro" id="IPR042257">
    <property type="entry name" value="DGOK_C"/>
</dbReference>
<dbReference type="Gene3D" id="3.30.420.310">
    <property type="entry name" value="2-keto-3-deoxy-galactonokinase, C-terminal domain"/>
    <property type="match status" value="1"/>
</dbReference>
<name>A0A429YJQ5_9HYPH</name>
<dbReference type="InterPro" id="IPR007729">
    <property type="entry name" value="DGOK"/>
</dbReference>
<dbReference type="AlphaFoldDB" id="A0A429YJQ5"/>
<evidence type="ECO:0000313" key="1">
    <source>
        <dbReference type="EMBL" id="RST81680.1"/>
    </source>
</evidence>
<sequence length="307" mass="31989">MTRPSPSTPFCAAIDWGTTNLRIWVLDQAGGVLGERASGEGMRACMPDRFEAVMEGHLADLGAPSGLPVIVAGMAGARGGWREAAYLSAPVELDALHKGAFVVPHPTRDVRILPGVCQRLPGREDVMRGEETQLAGAMAQGLADGLVCLPGTHSKWASIEAGRLVSFTTFMTGELFALLGHHSILKDTLGEGGFEPDDPAFRGGVEDMLEDGAAITGKLFSLRAAALLSGAAAPHPRARLSGLLIGAEVAAARAMHGIGREVGLVASGTQAELYRSALGLAGFRFHVLDGGALVRRGLLDAARALWG</sequence>
<keyword evidence="1" id="KW-0418">Kinase</keyword>
<keyword evidence="2" id="KW-1185">Reference proteome</keyword>
<dbReference type="SUPFAM" id="SSF53067">
    <property type="entry name" value="Actin-like ATPase domain"/>
    <property type="match status" value="1"/>
</dbReference>
<dbReference type="RefSeq" id="WP_126702447.1">
    <property type="nucleotide sequence ID" value="NZ_RWKW01000126.1"/>
</dbReference>
<evidence type="ECO:0000313" key="2">
    <source>
        <dbReference type="Proteomes" id="UP000278398"/>
    </source>
</evidence>
<proteinExistence type="predicted"/>
<reference evidence="1 2" key="1">
    <citation type="submission" date="2018-12" db="EMBL/GenBank/DDBJ databases">
        <title>Mesorhizobium carbonis sp. nov., isolated from coal mine water.</title>
        <authorList>
            <person name="Xin W."/>
            <person name="Xu Z."/>
            <person name="Xiang F."/>
            <person name="Zhang J."/>
            <person name="Xi L."/>
            <person name="Liu J."/>
        </authorList>
    </citation>
    <scope>NUCLEOTIDE SEQUENCE [LARGE SCALE GENOMIC DNA]</scope>
    <source>
        <strain evidence="1 2">B2.3</strain>
    </source>
</reference>
<keyword evidence="1" id="KW-0808">Transferase</keyword>